<dbReference type="InterPro" id="IPR036179">
    <property type="entry name" value="Ig-like_dom_sf"/>
</dbReference>
<gene>
    <name evidence="4" type="ORF">DAT39_012055</name>
</gene>
<dbReference type="Proteomes" id="UP000727407">
    <property type="component" value="Unassembled WGS sequence"/>
</dbReference>
<feature type="compositionally biased region" description="Low complexity" evidence="1">
    <location>
        <begin position="307"/>
        <end position="337"/>
    </location>
</feature>
<keyword evidence="2" id="KW-0472">Membrane</keyword>
<dbReference type="SUPFAM" id="SSF48726">
    <property type="entry name" value="Immunoglobulin"/>
    <property type="match status" value="2"/>
</dbReference>
<dbReference type="Pfam" id="PF13927">
    <property type="entry name" value="Ig_3"/>
    <property type="match status" value="1"/>
</dbReference>
<accession>A0A8J4UMU2</accession>
<dbReference type="InterPro" id="IPR003598">
    <property type="entry name" value="Ig_sub2"/>
</dbReference>
<protein>
    <submittedName>
        <fullName evidence="4">T-cell surface protein tactile-like</fullName>
    </submittedName>
</protein>
<dbReference type="PANTHER" id="PTHR15317">
    <property type="entry name" value="T-CELL SURFACE PROTEIN TACTILE"/>
    <property type="match status" value="1"/>
</dbReference>
<proteinExistence type="predicted"/>
<feature type="region of interest" description="Disordered" evidence="1">
    <location>
        <begin position="307"/>
        <end position="355"/>
    </location>
</feature>
<evidence type="ECO:0000256" key="2">
    <source>
        <dbReference type="SAM" id="Phobius"/>
    </source>
</evidence>
<dbReference type="EMBL" id="QNUK01000206">
    <property type="protein sequence ID" value="KAF5898235.1"/>
    <property type="molecule type" value="Genomic_DNA"/>
</dbReference>
<dbReference type="SMART" id="SM00408">
    <property type="entry name" value="IGc2"/>
    <property type="match status" value="2"/>
</dbReference>
<evidence type="ECO:0000313" key="4">
    <source>
        <dbReference type="EMBL" id="KAF5898235.1"/>
    </source>
</evidence>
<evidence type="ECO:0000313" key="5">
    <source>
        <dbReference type="Proteomes" id="UP000727407"/>
    </source>
</evidence>
<feature type="non-terminal residue" evidence="4">
    <location>
        <position position="1"/>
    </location>
</feature>
<dbReference type="GO" id="GO:0007160">
    <property type="term" value="P:cell-matrix adhesion"/>
    <property type="evidence" value="ECO:0007669"/>
    <property type="project" value="TreeGrafter"/>
</dbReference>
<dbReference type="GO" id="GO:0006954">
    <property type="term" value="P:inflammatory response"/>
    <property type="evidence" value="ECO:0007669"/>
    <property type="project" value="TreeGrafter"/>
</dbReference>
<feature type="non-terminal residue" evidence="4">
    <location>
        <position position="474"/>
    </location>
</feature>
<feature type="domain" description="Ig-like" evidence="3">
    <location>
        <begin position="200"/>
        <end position="287"/>
    </location>
</feature>
<dbReference type="AlphaFoldDB" id="A0A8J4UMU2"/>
<keyword evidence="2" id="KW-0812">Transmembrane</keyword>
<keyword evidence="2" id="KW-1133">Transmembrane helix</keyword>
<reference evidence="4" key="1">
    <citation type="submission" date="2020-07" db="EMBL/GenBank/DDBJ databases">
        <title>Clarias magur genome sequencing, assembly and annotation.</title>
        <authorList>
            <person name="Kushwaha B."/>
            <person name="Kumar R."/>
            <person name="Das P."/>
            <person name="Joshi C.G."/>
            <person name="Kumar D."/>
            <person name="Nagpure N.S."/>
            <person name="Pandey M."/>
            <person name="Agarwal S."/>
            <person name="Srivastava S."/>
            <person name="Singh M."/>
            <person name="Sahoo L."/>
            <person name="Jayasankar P."/>
            <person name="Meher P.K."/>
            <person name="Koringa P.G."/>
            <person name="Iquebal M.A."/>
            <person name="Das S.P."/>
            <person name="Bit A."/>
            <person name="Patnaik S."/>
            <person name="Patel N."/>
            <person name="Shah T.M."/>
            <person name="Hinsu A."/>
            <person name="Jena J.K."/>
        </authorList>
    </citation>
    <scope>NUCLEOTIDE SEQUENCE</scope>
    <source>
        <strain evidence="4">CIFAMagur01</strain>
        <tissue evidence="4">Testis</tissue>
    </source>
</reference>
<sequence>IQSISVEHEKGVNATVGQNISLPCIMPEKHSKIVQLQWHKEGKQGQKKLVIFNPTISTYFYANVTLKLVPETNTTDIRGSILHLQQVTEEDSGEYICDIASFPDGSIKTSTKVQITVPKVSMTVMPTNRTIIEGDTVSITCVSNPIPDKYLLSSSLNQSGMESLDGKFIIQNITRHIRDLICQPVWSLSNQHLQGLSANEQLTVEFLEDIQCKSKNQIQVESGTNLTINCEAKSSMSLHFVWKKDNMTVSSGASLNLSSVSPDDSGNYTLTVHTKILNLLPKQKDFTITVIKRTYIDHLSSTITMETTPQTSSTAMTTSHPIVTTPTSLPPHTSSATNATTPEEDMYISTSTPSTGNTTMVHASVTTPYMDVNSSATTFTVTASEDRTQSEVCCTSIPGSTSRVINYTHPDTSTVIFTTAFTSKATVGISSVLTNEIIRNDVNTSKSHMVFVIIPVLLLLLLIGFLYHQYCIQK</sequence>
<dbReference type="SMART" id="SM00409">
    <property type="entry name" value="IG"/>
    <property type="match status" value="3"/>
</dbReference>
<name>A0A8J4UMU2_CLAMG</name>
<dbReference type="PROSITE" id="PS50835">
    <property type="entry name" value="IG_LIKE"/>
    <property type="match status" value="2"/>
</dbReference>
<dbReference type="InterPro" id="IPR007110">
    <property type="entry name" value="Ig-like_dom"/>
</dbReference>
<comment type="caution">
    <text evidence="4">The sequence shown here is derived from an EMBL/GenBank/DDBJ whole genome shotgun (WGS) entry which is preliminary data.</text>
</comment>
<dbReference type="InterPro" id="IPR013783">
    <property type="entry name" value="Ig-like_fold"/>
</dbReference>
<keyword evidence="5" id="KW-1185">Reference proteome</keyword>
<feature type="domain" description="Ig-like" evidence="3">
    <location>
        <begin position="1"/>
        <end position="116"/>
    </location>
</feature>
<dbReference type="PANTHER" id="PTHR15317:SF1">
    <property type="entry name" value="T-CELL SURFACE PROTEIN TACTILE"/>
    <property type="match status" value="1"/>
</dbReference>
<organism evidence="4 5">
    <name type="scientific">Clarias magur</name>
    <name type="common">Asian catfish</name>
    <name type="synonym">Macropteronotus magur</name>
    <dbReference type="NCBI Taxonomy" id="1594786"/>
    <lineage>
        <taxon>Eukaryota</taxon>
        <taxon>Metazoa</taxon>
        <taxon>Chordata</taxon>
        <taxon>Craniata</taxon>
        <taxon>Vertebrata</taxon>
        <taxon>Euteleostomi</taxon>
        <taxon>Actinopterygii</taxon>
        <taxon>Neopterygii</taxon>
        <taxon>Teleostei</taxon>
        <taxon>Ostariophysi</taxon>
        <taxon>Siluriformes</taxon>
        <taxon>Clariidae</taxon>
        <taxon>Clarias</taxon>
    </lineage>
</organism>
<evidence type="ECO:0000259" key="3">
    <source>
        <dbReference type="PROSITE" id="PS50835"/>
    </source>
</evidence>
<evidence type="ECO:0000256" key="1">
    <source>
        <dbReference type="SAM" id="MobiDB-lite"/>
    </source>
</evidence>
<dbReference type="Gene3D" id="2.60.40.10">
    <property type="entry name" value="Immunoglobulins"/>
    <property type="match status" value="2"/>
</dbReference>
<dbReference type="Pfam" id="PF07686">
    <property type="entry name" value="V-set"/>
    <property type="match status" value="1"/>
</dbReference>
<dbReference type="InterPro" id="IPR013106">
    <property type="entry name" value="Ig_V-set"/>
</dbReference>
<feature type="transmembrane region" description="Helical" evidence="2">
    <location>
        <begin position="448"/>
        <end position="467"/>
    </location>
</feature>
<dbReference type="CDD" id="cd00096">
    <property type="entry name" value="Ig"/>
    <property type="match status" value="1"/>
</dbReference>
<dbReference type="InterPro" id="IPR042381">
    <property type="entry name" value="CD96"/>
</dbReference>
<dbReference type="InterPro" id="IPR003599">
    <property type="entry name" value="Ig_sub"/>
</dbReference>
<dbReference type="OrthoDB" id="10012075at2759"/>